<dbReference type="AlphaFoldDB" id="A0AA38G605"/>
<sequence length="511" mass="58873">LVKEWRLVPHSVEYIDFHNSEYLPPWTFSESSPSLRTLRLELEGRLESLTRKGVELGCIGGDQVYRTLKKWHGIDGALLHFLKQNAQKLPIKRVTSKAHDETLFLWQRALWYLSEASEGPNPKFKGSFLPAQSWCDDFRKLFVELSSWHGSLKPCHGIIYPVGIDGKEWDSKTKEVLNYFKEALLSLRLAKEVLSIHEQWRANAVEHLKRTGGFSRMLAHSATNWPLLLMEILTQAAQIDYFQPKLVINNFDMLRKAVTDSSGDPIVDAALYHDSLLLRLVALGLNDRCIPVIFVTSDSYYSYQLQRDFAYANAFIFRETFGWTPEESKIHLVPDYFTEDEWQVIASELGSNSRHLSELYTLKKSGSSEEISEENKGSRFLDFLDIYFGHLQVTVVNPAMESALEILKKFAEDVHFQRVQKSRLSHGVAWRHPPNQTDKDKCCQWAKIQLMDIVQALSNAEFGVNYLHDYSYEILDDPAAQALIEVGLLYQQRDPSFIRPLTRGIQRCLVR</sequence>
<reference evidence="1 2" key="1">
    <citation type="journal article" date="2021" name="Nat. Plants">
        <title>The Taxus genome provides insights into paclitaxel biosynthesis.</title>
        <authorList>
            <person name="Xiong X."/>
            <person name="Gou J."/>
            <person name="Liao Q."/>
            <person name="Li Y."/>
            <person name="Zhou Q."/>
            <person name="Bi G."/>
            <person name="Li C."/>
            <person name="Du R."/>
            <person name="Wang X."/>
            <person name="Sun T."/>
            <person name="Guo L."/>
            <person name="Liang H."/>
            <person name="Lu P."/>
            <person name="Wu Y."/>
            <person name="Zhang Z."/>
            <person name="Ro D.K."/>
            <person name="Shang Y."/>
            <person name="Huang S."/>
            <person name="Yan J."/>
        </authorList>
    </citation>
    <scope>NUCLEOTIDE SEQUENCE [LARGE SCALE GENOMIC DNA]</scope>
    <source>
        <strain evidence="1">Ta-2019</strain>
    </source>
</reference>
<dbReference type="PANTHER" id="PTHR36017:SF1">
    <property type="entry name" value="EMBRYO DEFECTIVE 1381"/>
    <property type="match status" value="1"/>
</dbReference>
<feature type="non-terminal residue" evidence="1">
    <location>
        <position position="511"/>
    </location>
</feature>
<gene>
    <name evidence="1" type="ORF">KI387_019163</name>
</gene>
<accession>A0AA38G605</accession>
<protein>
    <submittedName>
        <fullName evidence="1">Uncharacterized protein</fullName>
    </submittedName>
</protein>
<organism evidence="1 2">
    <name type="scientific">Taxus chinensis</name>
    <name type="common">Chinese yew</name>
    <name type="synonym">Taxus wallichiana var. chinensis</name>
    <dbReference type="NCBI Taxonomy" id="29808"/>
    <lineage>
        <taxon>Eukaryota</taxon>
        <taxon>Viridiplantae</taxon>
        <taxon>Streptophyta</taxon>
        <taxon>Embryophyta</taxon>
        <taxon>Tracheophyta</taxon>
        <taxon>Spermatophyta</taxon>
        <taxon>Pinopsida</taxon>
        <taxon>Pinidae</taxon>
        <taxon>Conifers II</taxon>
        <taxon>Cupressales</taxon>
        <taxon>Taxaceae</taxon>
        <taxon>Taxus</taxon>
    </lineage>
</organism>
<dbReference type="EMBL" id="JAHRHJ020000004">
    <property type="protein sequence ID" value="KAH9317394.1"/>
    <property type="molecule type" value="Genomic_DNA"/>
</dbReference>
<keyword evidence="2" id="KW-1185">Reference proteome</keyword>
<dbReference type="OMA" id="LHMVPDY"/>
<dbReference type="Proteomes" id="UP000824469">
    <property type="component" value="Unassembled WGS sequence"/>
</dbReference>
<name>A0AA38G605_TAXCH</name>
<proteinExistence type="predicted"/>
<evidence type="ECO:0000313" key="1">
    <source>
        <dbReference type="EMBL" id="KAH9317394.1"/>
    </source>
</evidence>
<feature type="non-terminal residue" evidence="1">
    <location>
        <position position="1"/>
    </location>
</feature>
<comment type="caution">
    <text evidence="1">The sequence shown here is derived from an EMBL/GenBank/DDBJ whole genome shotgun (WGS) entry which is preliminary data.</text>
</comment>
<evidence type="ECO:0000313" key="2">
    <source>
        <dbReference type="Proteomes" id="UP000824469"/>
    </source>
</evidence>
<dbReference type="PANTHER" id="PTHR36017">
    <property type="entry name" value="EMBRYO DEFECTIVE 1381"/>
    <property type="match status" value="1"/>
</dbReference>